<dbReference type="AlphaFoldDB" id="A0AAN9AM37"/>
<keyword evidence="3" id="KW-1185">Reference proteome</keyword>
<sequence>MKVVAVLLAVLVVAYAAPDPEKRFIKDTFQHAIDAIKNTFNKLWNSTKDEFNHLKNGIHIDFDSVVHKLIPLIDSRTSETGCLTACTGAAATVLTPLAVPIAGSLCRPACKAALAKLEQVAG</sequence>
<organism evidence="2 3">
    <name type="scientific">Littorina saxatilis</name>
    <dbReference type="NCBI Taxonomy" id="31220"/>
    <lineage>
        <taxon>Eukaryota</taxon>
        <taxon>Metazoa</taxon>
        <taxon>Spiralia</taxon>
        <taxon>Lophotrochozoa</taxon>
        <taxon>Mollusca</taxon>
        <taxon>Gastropoda</taxon>
        <taxon>Caenogastropoda</taxon>
        <taxon>Littorinimorpha</taxon>
        <taxon>Littorinoidea</taxon>
        <taxon>Littorinidae</taxon>
        <taxon>Littorina</taxon>
    </lineage>
</organism>
<feature type="chain" id="PRO_5042825432" evidence="1">
    <location>
        <begin position="17"/>
        <end position="122"/>
    </location>
</feature>
<protein>
    <submittedName>
        <fullName evidence="2">Uncharacterized protein</fullName>
    </submittedName>
</protein>
<evidence type="ECO:0000313" key="3">
    <source>
        <dbReference type="Proteomes" id="UP001374579"/>
    </source>
</evidence>
<evidence type="ECO:0000313" key="2">
    <source>
        <dbReference type="EMBL" id="KAK7089346.1"/>
    </source>
</evidence>
<evidence type="ECO:0000256" key="1">
    <source>
        <dbReference type="SAM" id="SignalP"/>
    </source>
</evidence>
<comment type="caution">
    <text evidence="2">The sequence shown here is derived from an EMBL/GenBank/DDBJ whole genome shotgun (WGS) entry which is preliminary data.</text>
</comment>
<reference evidence="2 3" key="1">
    <citation type="submission" date="2024-02" db="EMBL/GenBank/DDBJ databases">
        <title>Chromosome-scale genome assembly of the rough periwinkle Littorina saxatilis.</title>
        <authorList>
            <person name="De Jode A."/>
            <person name="Faria R."/>
            <person name="Formenti G."/>
            <person name="Sims Y."/>
            <person name="Smith T.P."/>
            <person name="Tracey A."/>
            <person name="Wood J.M.D."/>
            <person name="Zagrodzka Z.B."/>
            <person name="Johannesson K."/>
            <person name="Butlin R.K."/>
            <person name="Leder E.H."/>
        </authorList>
    </citation>
    <scope>NUCLEOTIDE SEQUENCE [LARGE SCALE GENOMIC DNA]</scope>
    <source>
        <strain evidence="2">Snail1</strain>
        <tissue evidence="2">Muscle</tissue>
    </source>
</reference>
<keyword evidence="1" id="KW-0732">Signal</keyword>
<gene>
    <name evidence="2" type="ORF">V1264_024163</name>
</gene>
<dbReference type="EMBL" id="JBAMIC010002128">
    <property type="protein sequence ID" value="KAK7089346.1"/>
    <property type="molecule type" value="Genomic_DNA"/>
</dbReference>
<name>A0AAN9AM37_9CAEN</name>
<accession>A0AAN9AM37</accession>
<dbReference type="Proteomes" id="UP001374579">
    <property type="component" value="Unassembled WGS sequence"/>
</dbReference>
<feature type="signal peptide" evidence="1">
    <location>
        <begin position="1"/>
        <end position="16"/>
    </location>
</feature>
<proteinExistence type="predicted"/>